<dbReference type="EMBL" id="CAUZLR010000006">
    <property type="protein sequence ID" value="CAK1244626.1"/>
    <property type="molecule type" value="Genomic_DNA"/>
</dbReference>
<comment type="subcellular location">
    <subcellularLocation>
        <location evidence="1">Cell surface</location>
    </subcellularLocation>
</comment>
<keyword evidence="2" id="KW-0488">Methylation</keyword>
<evidence type="ECO:0000256" key="4">
    <source>
        <dbReference type="SAM" id="Phobius"/>
    </source>
</evidence>
<evidence type="ECO:0000313" key="5">
    <source>
        <dbReference type="EMBL" id="CAK1244626.1"/>
    </source>
</evidence>
<evidence type="ECO:0000256" key="1">
    <source>
        <dbReference type="ARBA" id="ARBA00004241"/>
    </source>
</evidence>
<dbReference type="InterPro" id="IPR000983">
    <property type="entry name" value="Bac_GSPG_pilin"/>
</dbReference>
<dbReference type="Pfam" id="PF07963">
    <property type="entry name" value="N_methyl"/>
    <property type="match status" value="1"/>
</dbReference>
<evidence type="ECO:0000313" key="6">
    <source>
        <dbReference type="Proteomes" id="UP001314261"/>
    </source>
</evidence>
<dbReference type="Gene3D" id="3.30.700.10">
    <property type="entry name" value="Glycoprotein, Type 4 Pilin"/>
    <property type="match status" value="1"/>
</dbReference>
<name>A0ABN9YTI0_9LACO</name>
<sequence>MKQLKLKINNCLLKNVGGIGKKQSSFTLIEATVVLFIIALLMLLILPNLNRQRERAEATHRKAMVGTVQTQIDLYLNDHPEQKSVTLADLRKEDYLTKQQEDKVKKLKIVVSGHEAKG</sequence>
<keyword evidence="4" id="KW-0472">Membrane</keyword>
<comment type="caution">
    <text evidence="5">The sequence shown here is derived from an EMBL/GenBank/DDBJ whole genome shotgun (WGS) entry which is preliminary data.</text>
</comment>
<evidence type="ECO:0000256" key="3">
    <source>
        <dbReference type="ARBA" id="ARBA00023287"/>
    </source>
</evidence>
<dbReference type="Proteomes" id="UP001314261">
    <property type="component" value="Unassembled WGS sequence"/>
</dbReference>
<organism evidence="5 6">
    <name type="scientific">Fructobacillus fructosus</name>
    <dbReference type="NCBI Taxonomy" id="1631"/>
    <lineage>
        <taxon>Bacteria</taxon>
        <taxon>Bacillati</taxon>
        <taxon>Bacillota</taxon>
        <taxon>Bacilli</taxon>
        <taxon>Lactobacillales</taxon>
        <taxon>Lactobacillaceae</taxon>
        <taxon>Fructobacillus</taxon>
    </lineage>
</organism>
<dbReference type="SUPFAM" id="SSF54523">
    <property type="entry name" value="Pili subunits"/>
    <property type="match status" value="1"/>
</dbReference>
<dbReference type="RefSeq" id="WP_248657224.1">
    <property type="nucleotide sequence ID" value="NZ_CAUZLK010000002.1"/>
</dbReference>
<dbReference type="PRINTS" id="PR00813">
    <property type="entry name" value="BCTERIALGSPG"/>
</dbReference>
<keyword evidence="6" id="KW-1185">Reference proteome</keyword>
<proteinExistence type="predicted"/>
<reference evidence="5 6" key="1">
    <citation type="submission" date="2023-10" db="EMBL/GenBank/DDBJ databases">
        <authorList>
            <person name="Botero Cardona J."/>
        </authorList>
    </citation>
    <scope>NUCLEOTIDE SEQUENCE [LARGE SCALE GENOMIC DNA]</scope>
    <source>
        <strain evidence="5 6">R-54839</strain>
    </source>
</reference>
<dbReference type="InterPro" id="IPR045584">
    <property type="entry name" value="Pilin-like"/>
</dbReference>
<feature type="transmembrane region" description="Helical" evidence="4">
    <location>
        <begin position="26"/>
        <end position="46"/>
    </location>
</feature>
<keyword evidence="4" id="KW-0812">Transmembrane</keyword>
<gene>
    <name evidence="5" type="ORF">R54839_PPFHFPJH_01058</name>
</gene>
<keyword evidence="3" id="KW-0178">Competence</keyword>
<dbReference type="InterPro" id="IPR012902">
    <property type="entry name" value="N_methyl_site"/>
</dbReference>
<protein>
    <submittedName>
        <fullName evidence="5">Competence protein ComGC (ComGC)</fullName>
    </submittedName>
</protein>
<evidence type="ECO:0000256" key="2">
    <source>
        <dbReference type="ARBA" id="ARBA00022481"/>
    </source>
</evidence>
<accession>A0ABN9YTI0</accession>
<keyword evidence="4" id="KW-1133">Transmembrane helix</keyword>